<evidence type="ECO:0000313" key="2">
    <source>
        <dbReference type="Proteomes" id="UP000295344"/>
    </source>
</evidence>
<protein>
    <submittedName>
        <fullName evidence="1">Uncharacterized protein</fullName>
    </submittedName>
</protein>
<dbReference type="AlphaFoldDB" id="A0A4R7FIH7"/>
<keyword evidence="2" id="KW-1185">Reference proteome</keyword>
<organism evidence="1 2">
    <name type="scientific">Amnibacterium kyonggiense</name>
    <dbReference type="NCBI Taxonomy" id="595671"/>
    <lineage>
        <taxon>Bacteria</taxon>
        <taxon>Bacillati</taxon>
        <taxon>Actinomycetota</taxon>
        <taxon>Actinomycetes</taxon>
        <taxon>Micrococcales</taxon>
        <taxon>Microbacteriaceae</taxon>
        <taxon>Amnibacterium</taxon>
    </lineage>
</organism>
<dbReference type="OrthoDB" id="5197182at2"/>
<dbReference type="Proteomes" id="UP000295344">
    <property type="component" value="Unassembled WGS sequence"/>
</dbReference>
<evidence type="ECO:0000313" key="1">
    <source>
        <dbReference type="EMBL" id="TDS75951.1"/>
    </source>
</evidence>
<proteinExistence type="predicted"/>
<dbReference type="RefSeq" id="WP_133767179.1">
    <property type="nucleotide sequence ID" value="NZ_BAAARP010000001.1"/>
</dbReference>
<accession>A0A4R7FIH7</accession>
<gene>
    <name evidence="1" type="ORF">CLV52_3064</name>
</gene>
<sequence>MTDDGDRRARYERFLSEAALAREHPWWRPGAMRPEERERLVRIGLAMVLGDRAGDIRVRRGDEDTIWATDGTHGFGFPIDIVLGDDPRTVLEHDLEWLVDELCETAVAWAKRLPECPLHPDSHPLGLVVSDGLVTASCPVAGETVRFAGY</sequence>
<dbReference type="EMBL" id="SOAM01000003">
    <property type="protein sequence ID" value="TDS75951.1"/>
    <property type="molecule type" value="Genomic_DNA"/>
</dbReference>
<comment type="caution">
    <text evidence="1">The sequence shown here is derived from an EMBL/GenBank/DDBJ whole genome shotgun (WGS) entry which is preliminary data.</text>
</comment>
<reference evidence="1 2" key="1">
    <citation type="submission" date="2019-03" db="EMBL/GenBank/DDBJ databases">
        <title>Genomic Encyclopedia of Archaeal and Bacterial Type Strains, Phase II (KMG-II): from individual species to whole genera.</title>
        <authorList>
            <person name="Goeker M."/>
        </authorList>
    </citation>
    <scope>NUCLEOTIDE SEQUENCE [LARGE SCALE GENOMIC DNA]</scope>
    <source>
        <strain evidence="1 2">DSM 24782</strain>
    </source>
</reference>
<name>A0A4R7FIH7_9MICO</name>